<sequence length="196" mass="21257">MNVKACVDHYIKEVRPHKQSEMKFYAERPTLTEAMEVAARSVLLNGKRHPHQCRISHATLDEAGRKLLSEEARVEAARNFGELYSVVSAAIAPIRGIGPLAIYDISHRIGAYRRLEPEKIYLHAGARTGAKVFGFSGGWIDKADLPAEFEPLSAAEIEDCLCIYKDHLLRPGVGAAGCGGGASVSKCVPKRATGGC</sequence>
<dbReference type="AlphaFoldDB" id="A0A3A8AV04"/>
<reference evidence="1 2" key="1">
    <citation type="submission" date="2018-09" db="EMBL/GenBank/DDBJ databases">
        <title>Roseovarius spongiae sp. nov., isolated from a marine sponge.</title>
        <authorList>
            <person name="Zhuang L."/>
            <person name="Luo L."/>
        </authorList>
    </citation>
    <scope>NUCLEOTIDE SEQUENCE [LARGE SCALE GENOMIC DNA]</scope>
    <source>
        <strain evidence="1 2">HN-E21</strain>
    </source>
</reference>
<protein>
    <submittedName>
        <fullName evidence="1">Uncharacterized protein</fullName>
    </submittedName>
</protein>
<dbReference type="EMBL" id="RAPE01000002">
    <property type="protein sequence ID" value="RKF14908.1"/>
    <property type="molecule type" value="Genomic_DNA"/>
</dbReference>
<accession>A0A3A8AV04</accession>
<proteinExistence type="predicted"/>
<dbReference type="OrthoDB" id="9156397at2"/>
<name>A0A3A8AV04_9RHOB</name>
<keyword evidence="2" id="KW-1185">Reference proteome</keyword>
<dbReference type="Proteomes" id="UP000281128">
    <property type="component" value="Unassembled WGS sequence"/>
</dbReference>
<organism evidence="1 2">
    <name type="scientific">Roseovarius spongiae</name>
    <dbReference type="NCBI Taxonomy" id="2320272"/>
    <lineage>
        <taxon>Bacteria</taxon>
        <taxon>Pseudomonadati</taxon>
        <taxon>Pseudomonadota</taxon>
        <taxon>Alphaproteobacteria</taxon>
        <taxon>Rhodobacterales</taxon>
        <taxon>Roseobacteraceae</taxon>
        <taxon>Roseovarius</taxon>
    </lineage>
</organism>
<gene>
    <name evidence="1" type="ORF">D6850_08555</name>
</gene>
<dbReference type="RefSeq" id="WP_147438880.1">
    <property type="nucleotide sequence ID" value="NZ_RAPE01000002.1"/>
</dbReference>
<evidence type="ECO:0000313" key="2">
    <source>
        <dbReference type="Proteomes" id="UP000281128"/>
    </source>
</evidence>
<comment type="caution">
    <text evidence="1">The sequence shown here is derived from an EMBL/GenBank/DDBJ whole genome shotgun (WGS) entry which is preliminary data.</text>
</comment>
<evidence type="ECO:0000313" key="1">
    <source>
        <dbReference type="EMBL" id="RKF14908.1"/>
    </source>
</evidence>